<dbReference type="AlphaFoldDB" id="A0A093RHA1"/>
<evidence type="ECO:0000313" key="1">
    <source>
        <dbReference type="EMBL" id="KFX02487.1"/>
    </source>
</evidence>
<dbReference type="RefSeq" id="WP_039325589.1">
    <property type="nucleotide sequence ID" value="NZ_JQHM01000014.1"/>
</dbReference>
<dbReference type="Pfam" id="PF07205">
    <property type="entry name" value="DUF1413"/>
    <property type="match status" value="1"/>
</dbReference>
<protein>
    <submittedName>
        <fullName evidence="1">Uncharacterized protein</fullName>
    </submittedName>
</protein>
<reference evidence="1 2" key="1">
    <citation type="submission" date="2014-08" db="EMBL/GenBank/DDBJ databases">
        <title>Genome sequences of NCPPB Pectobacterium isolates.</title>
        <authorList>
            <person name="Glover R.H."/>
            <person name="Sapp M."/>
            <person name="Elphinstone J."/>
        </authorList>
    </citation>
    <scope>NUCLEOTIDE SEQUENCE [LARGE SCALE GENOMIC DNA]</scope>
    <source>
        <strain evidence="1 2">NCPPB 2795</strain>
    </source>
</reference>
<sequence length="127" mass="14003">MVKLFVEIDDALLSRVLIDSQEQEISLDTFICEALNAALASPSPVSARKVVNIDDLITSAVERVSPKEIGSEFMLIDLCTDEDWEALSGGERKSLGKGFRKAVEGMNPPIAKYVRRTSSNKAVYKRV</sequence>
<organism evidence="1 2">
    <name type="scientific">Pectobacterium betavasculorum</name>
    <dbReference type="NCBI Taxonomy" id="55207"/>
    <lineage>
        <taxon>Bacteria</taxon>
        <taxon>Pseudomonadati</taxon>
        <taxon>Pseudomonadota</taxon>
        <taxon>Gammaproteobacteria</taxon>
        <taxon>Enterobacterales</taxon>
        <taxon>Pectobacteriaceae</taxon>
        <taxon>Pectobacterium</taxon>
    </lineage>
</organism>
<dbReference type="InterPro" id="IPR010813">
    <property type="entry name" value="DUF1413"/>
</dbReference>
<proteinExistence type="predicted"/>
<gene>
    <name evidence="1" type="ORF">KP22_18520</name>
</gene>
<dbReference type="EMBL" id="JQHM01000014">
    <property type="protein sequence ID" value="KFX02487.1"/>
    <property type="molecule type" value="Genomic_DNA"/>
</dbReference>
<evidence type="ECO:0000313" key="2">
    <source>
        <dbReference type="Proteomes" id="UP000032874"/>
    </source>
</evidence>
<name>A0A093RHA1_9GAMM</name>
<comment type="caution">
    <text evidence="1">The sequence shown here is derived from an EMBL/GenBank/DDBJ whole genome shotgun (WGS) entry which is preliminary data.</text>
</comment>
<accession>A0A093RHA1</accession>
<dbReference type="Proteomes" id="UP000032874">
    <property type="component" value="Unassembled WGS sequence"/>
</dbReference>